<dbReference type="STRING" id="1314790.A0A1Y1Y5D3"/>
<dbReference type="InterPro" id="IPR013218">
    <property type="entry name" value="Dsn1/Mis13"/>
</dbReference>
<dbReference type="PANTHER" id="PTHR14778:SF2">
    <property type="entry name" value="KINETOCHORE-ASSOCIATED PROTEIN DSN1 HOMOLOG"/>
    <property type="match status" value="1"/>
</dbReference>
<evidence type="ECO:0000313" key="2">
    <source>
        <dbReference type="EMBL" id="ORX93105.1"/>
    </source>
</evidence>
<dbReference type="GO" id="GO:0007059">
    <property type="term" value="P:chromosome segregation"/>
    <property type="evidence" value="ECO:0007669"/>
    <property type="project" value="InterPro"/>
</dbReference>
<proteinExistence type="predicted"/>
<dbReference type="OrthoDB" id="3364649at2759"/>
<reference evidence="2 3" key="1">
    <citation type="submission" date="2016-07" db="EMBL/GenBank/DDBJ databases">
        <title>Pervasive Adenine N6-methylation of Active Genes in Fungi.</title>
        <authorList>
            <consortium name="DOE Joint Genome Institute"/>
            <person name="Mondo S.J."/>
            <person name="Dannebaum R.O."/>
            <person name="Kuo R.C."/>
            <person name="Labutti K."/>
            <person name="Haridas S."/>
            <person name="Kuo A."/>
            <person name="Salamov A."/>
            <person name="Ahrendt S.R."/>
            <person name="Lipzen A."/>
            <person name="Sullivan W."/>
            <person name="Andreopoulos W.B."/>
            <person name="Clum A."/>
            <person name="Lindquist E."/>
            <person name="Daum C."/>
            <person name="Ramamoorthy G.K."/>
            <person name="Gryganskyi A."/>
            <person name="Culley D."/>
            <person name="Magnuson J.K."/>
            <person name="James T.Y."/>
            <person name="O'Malley M.A."/>
            <person name="Stajich J.E."/>
            <person name="Spatafora J.W."/>
            <person name="Visel A."/>
            <person name="Grigoriev I.V."/>
        </authorList>
    </citation>
    <scope>NUCLEOTIDE SEQUENCE [LARGE SCALE GENOMIC DNA]</scope>
    <source>
        <strain evidence="2 3">CBS 931.73</strain>
    </source>
</reference>
<dbReference type="GO" id="GO:0051301">
    <property type="term" value="P:cell division"/>
    <property type="evidence" value="ECO:0007669"/>
    <property type="project" value="InterPro"/>
</dbReference>
<feature type="region of interest" description="Disordered" evidence="1">
    <location>
        <begin position="1"/>
        <end position="88"/>
    </location>
</feature>
<evidence type="ECO:0000256" key="1">
    <source>
        <dbReference type="SAM" id="MobiDB-lite"/>
    </source>
</evidence>
<evidence type="ECO:0000313" key="3">
    <source>
        <dbReference type="Proteomes" id="UP000193498"/>
    </source>
</evidence>
<dbReference type="PANTHER" id="PTHR14778">
    <property type="entry name" value="KINETOCHORE-ASSOCIATED PROTEIN DSN1 HOMOLOG"/>
    <property type="match status" value="1"/>
</dbReference>
<sequence>MPPKRKSTVRATPRPAKTSKKQEPHEPEEENDLGFVFTRQPKSTRRTQAARKSIASKRRKTLTKSPQYELKKPKATPRTNKPPFDTVNESEDEFVKYITPSKPSRSQGLKKKKPLKSLAPSIVSKKIAQESKYSEAFIPVPVVEPLSGKKIEEVRKKKRRSSFARRGKRASSIGSGFVALPHPSIRTEELYRHISPEMPDPIRMKQLLIWCARRAMDSQKDRGDTEAFNIAKTIQENLISMLIKNEVNTSWYHRKGDDASKEHSLLKLEHPQNLDNMKKKKEYEEQIARLQSEDTHWIDLIKKYNQYHANVADSYPSSTSPQAITISSDHCNDYLDEKKLRFLRSIHDKQSETVDADQIEYKIDRLHHVLYNASQFTKSTQEFSTRVLAQAVRALNQTQETQTSSPQAKPVEALDMLRALSRVQKDKV</sequence>
<protein>
    <submittedName>
        <fullName evidence="2">Uncharacterized protein</fullName>
    </submittedName>
</protein>
<organism evidence="2 3">
    <name type="scientific">Basidiobolus meristosporus CBS 931.73</name>
    <dbReference type="NCBI Taxonomy" id="1314790"/>
    <lineage>
        <taxon>Eukaryota</taxon>
        <taxon>Fungi</taxon>
        <taxon>Fungi incertae sedis</taxon>
        <taxon>Zoopagomycota</taxon>
        <taxon>Entomophthoromycotina</taxon>
        <taxon>Basidiobolomycetes</taxon>
        <taxon>Basidiobolales</taxon>
        <taxon>Basidiobolaceae</taxon>
        <taxon>Basidiobolus</taxon>
    </lineage>
</organism>
<comment type="caution">
    <text evidence="2">The sequence shown here is derived from an EMBL/GenBank/DDBJ whole genome shotgun (WGS) entry which is preliminary data.</text>
</comment>
<dbReference type="InParanoid" id="A0A1Y1Y5D3"/>
<accession>A0A1Y1Y5D3</accession>
<dbReference type="EMBL" id="MCFE01000246">
    <property type="protein sequence ID" value="ORX93105.1"/>
    <property type="molecule type" value="Genomic_DNA"/>
</dbReference>
<keyword evidence="3" id="KW-1185">Reference proteome</keyword>
<dbReference type="Pfam" id="PF08202">
    <property type="entry name" value="MIS13"/>
    <property type="match status" value="1"/>
</dbReference>
<dbReference type="Proteomes" id="UP000193498">
    <property type="component" value="Unassembled WGS sequence"/>
</dbReference>
<gene>
    <name evidence="2" type="ORF">K493DRAFT_38237</name>
</gene>
<name>A0A1Y1Y5D3_9FUNG</name>
<dbReference type="GO" id="GO:0000444">
    <property type="term" value="C:MIS12/MIND type complex"/>
    <property type="evidence" value="ECO:0007669"/>
    <property type="project" value="InterPro"/>
</dbReference>
<feature type="compositionally biased region" description="Basic residues" evidence="1">
    <location>
        <begin position="42"/>
        <end position="62"/>
    </location>
</feature>
<dbReference type="AlphaFoldDB" id="A0A1Y1Y5D3"/>